<dbReference type="Proteomes" id="UP000541535">
    <property type="component" value="Unassembled WGS sequence"/>
</dbReference>
<accession>A0A7W5BE01</accession>
<dbReference type="EMBL" id="JACHXD010000017">
    <property type="protein sequence ID" value="MBB3121482.1"/>
    <property type="molecule type" value="Genomic_DNA"/>
</dbReference>
<evidence type="ECO:0000313" key="3">
    <source>
        <dbReference type="Proteomes" id="UP000541535"/>
    </source>
</evidence>
<dbReference type="AlphaFoldDB" id="A0A7W5BE01"/>
<gene>
    <name evidence="2" type="ORF">FHS03_004560</name>
</gene>
<feature type="transmembrane region" description="Helical" evidence="1">
    <location>
        <begin position="12"/>
        <end position="45"/>
    </location>
</feature>
<keyword evidence="1" id="KW-0472">Membrane</keyword>
<organism evidence="2 3">
    <name type="scientific">Pseudoduganella violacea</name>
    <dbReference type="NCBI Taxonomy" id="1715466"/>
    <lineage>
        <taxon>Bacteria</taxon>
        <taxon>Pseudomonadati</taxon>
        <taxon>Pseudomonadota</taxon>
        <taxon>Betaproteobacteria</taxon>
        <taxon>Burkholderiales</taxon>
        <taxon>Oxalobacteraceae</taxon>
        <taxon>Telluria group</taxon>
        <taxon>Pseudoduganella</taxon>
    </lineage>
</organism>
<evidence type="ECO:0000313" key="2">
    <source>
        <dbReference type="EMBL" id="MBB3121482.1"/>
    </source>
</evidence>
<keyword evidence="1" id="KW-0812">Transmembrane</keyword>
<keyword evidence="1" id="KW-1133">Transmembrane helix</keyword>
<evidence type="ECO:0000256" key="1">
    <source>
        <dbReference type="SAM" id="Phobius"/>
    </source>
</evidence>
<reference evidence="2 3" key="1">
    <citation type="submission" date="2020-08" db="EMBL/GenBank/DDBJ databases">
        <title>Genomic Encyclopedia of Type Strains, Phase III (KMG-III): the genomes of soil and plant-associated and newly described type strains.</title>
        <authorList>
            <person name="Whitman W."/>
        </authorList>
    </citation>
    <scope>NUCLEOTIDE SEQUENCE [LARGE SCALE GENOMIC DNA]</scope>
    <source>
        <strain evidence="2 3">CECT 8897</strain>
    </source>
</reference>
<feature type="transmembrane region" description="Helical" evidence="1">
    <location>
        <begin position="66"/>
        <end position="89"/>
    </location>
</feature>
<protein>
    <submittedName>
        <fullName evidence="2">Uncharacterized protein</fullName>
    </submittedName>
</protein>
<proteinExistence type="predicted"/>
<dbReference type="RefSeq" id="WP_183443194.1">
    <property type="nucleotide sequence ID" value="NZ_JACHXD010000017.1"/>
</dbReference>
<keyword evidence="3" id="KW-1185">Reference proteome</keyword>
<name>A0A7W5BE01_9BURK</name>
<comment type="caution">
    <text evidence="2">The sequence shown here is derived from an EMBL/GenBank/DDBJ whole genome shotgun (WGS) entry which is preliminary data.</text>
</comment>
<sequence>MEADKPATDSMFFACAMIFLVATVMASGWGAHLVWGGLCALYTLGGLIARQRARRQEAQAQVRAELAVAAAAASAAAAAVVAPLAAVAAPSFSLTRAVPAGVMHPVAANTARRAPAVFG</sequence>